<protein>
    <submittedName>
        <fullName evidence="2">Antibiotic synthesis protein MbtH</fullName>
    </submittedName>
</protein>
<accession>A0A117NU86</accession>
<evidence type="ECO:0000313" key="3">
    <source>
        <dbReference type="Proteomes" id="UP000054024"/>
    </source>
</evidence>
<keyword evidence="3" id="KW-1185">Reference proteome</keyword>
<proteinExistence type="predicted"/>
<dbReference type="STRING" id="146536.AQI70_35705"/>
<dbReference type="OrthoDB" id="7584480at2"/>
<dbReference type="PANTHER" id="PTHR38444">
    <property type="entry name" value="ENTEROBACTIN BIOSYNTHESIS PROTEIN YBDZ"/>
    <property type="match status" value="1"/>
</dbReference>
<dbReference type="GO" id="GO:0005829">
    <property type="term" value="C:cytosol"/>
    <property type="evidence" value="ECO:0007669"/>
    <property type="project" value="TreeGrafter"/>
</dbReference>
<dbReference type="SUPFAM" id="SSF160582">
    <property type="entry name" value="MbtH-like"/>
    <property type="match status" value="1"/>
</dbReference>
<dbReference type="Proteomes" id="UP000054024">
    <property type="component" value="Unassembled WGS sequence"/>
</dbReference>
<dbReference type="SMART" id="SM00923">
    <property type="entry name" value="MbtH"/>
    <property type="match status" value="1"/>
</dbReference>
<organism evidence="2 3">
    <name type="scientific">Streptomyces curacoi</name>
    <dbReference type="NCBI Taxonomy" id="146536"/>
    <lineage>
        <taxon>Bacteria</taxon>
        <taxon>Bacillati</taxon>
        <taxon>Actinomycetota</taxon>
        <taxon>Actinomycetes</taxon>
        <taxon>Kitasatosporales</taxon>
        <taxon>Streptomycetaceae</taxon>
        <taxon>Streptomyces</taxon>
    </lineage>
</organism>
<gene>
    <name evidence="2" type="ORF">AQI70_35705</name>
</gene>
<dbReference type="GO" id="GO:0019290">
    <property type="term" value="P:siderophore biosynthetic process"/>
    <property type="evidence" value="ECO:0007669"/>
    <property type="project" value="TreeGrafter"/>
</dbReference>
<dbReference type="RefSeq" id="WP_062156603.1">
    <property type="nucleotide sequence ID" value="NZ_KQ947999.1"/>
</dbReference>
<dbReference type="InterPro" id="IPR005153">
    <property type="entry name" value="MbtH-like_dom"/>
</dbReference>
<feature type="domain" description="MbtH-like" evidence="1">
    <location>
        <begin position="2"/>
        <end position="50"/>
    </location>
</feature>
<sequence length="67" mass="7711">MFDDERREFSVVVNHEGQHSIWPADRDIPSGWRAEGFSGDKAACLAHIDRVWTDLRPLSLRSQMQAD</sequence>
<evidence type="ECO:0000313" key="2">
    <source>
        <dbReference type="EMBL" id="KUM67522.1"/>
    </source>
</evidence>
<dbReference type="AlphaFoldDB" id="A0A117NU86"/>
<name>A0A117NU86_9ACTN</name>
<reference evidence="2 3" key="1">
    <citation type="submission" date="2015-10" db="EMBL/GenBank/DDBJ databases">
        <title>Draft genome sequence of Streptomyces curacoi DSM 40107, type strain for the species Streptomyces curacoi.</title>
        <authorList>
            <person name="Ruckert C."/>
            <person name="Winkler A."/>
            <person name="Kalinowski J."/>
            <person name="Kampfer P."/>
            <person name="Glaeser S."/>
        </authorList>
    </citation>
    <scope>NUCLEOTIDE SEQUENCE [LARGE SCALE GENOMIC DNA]</scope>
    <source>
        <strain evidence="2 3">DSM 40107</strain>
    </source>
</reference>
<evidence type="ECO:0000259" key="1">
    <source>
        <dbReference type="SMART" id="SM00923"/>
    </source>
</evidence>
<dbReference type="PANTHER" id="PTHR38444:SF1">
    <property type="entry name" value="ENTEROBACTIN BIOSYNTHESIS PROTEIN YBDZ"/>
    <property type="match status" value="1"/>
</dbReference>
<dbReference type="Gene3D" id="3.90.820.10">
    <property type="entry name" value="Structural Genomics, Unknown Function 30-nov-00 1gh9 Mol_id"/>
    <property type="match status" value="1"/>
</dbReference>
<comment type="caution">
    <text evidence="2">The sequence shown here is derived from an EMBL/GenBank/DDBJ whole genome shotgun (WGS) entry which is preliminary data.</text>
</comment>
<dbReference type="EMBL" id="LMWJ01000035">
    <property type="protein sequence ID" value="KUM67522.1"/>
    <property type="molecule type" value="Genomic_DNA"/>
</dbReference>
<dbReference type="InterPro" id="IPR038020">
    <property type="entry name" value="MbtH-like_sf"/>
</dbReference>
<dbReference type="InterPro" id="IPR037407">
    <property type="entry name" value="MLP_fam"/>
</dbReference>
<dbReference type="Pfam" id="PF03621">
    <property type="entry name" value="MbtH"/>
    <property type="match status" value="1"/>
</dbReference>